<evidence type="ECO:0000313" key="3">
    <source>
        <dbReference type="Proteomes" id="UP001085076"/>
    </source>
</evidence>
<reference evidence="2" key="1">
    <citation type="submission" date="2021-03" db="EMBL/GenBank/DDBJ databases">
        <authorList>
            <person name="Li Z."/>
            <person name="Yang C."/>
        </authorList>
    </citation>
    <scope>NUCLEOTIDE SEQUENCE</scope>
    <source>
        <strain evidence="2">Dzin_1.0</strain>
        <tissue evidence="2">Leaf</tissue>
    </source>
</reference>
<sequence length="254" mass="28264">MQVETINQGDSQPEANSDDQGTAQLGDLDNQFGWALAGPRRGRGRGRGRGPNSGRRNPEKSSQEGTWRPERKDNQHMAPYSGSRPSRGGRGGLSGQTSHIPRDRDIRDLTVQLSDKDFPPLSNPSSTAVCHPIPPGNIQLIPTPIDNQLELAVVERRPGKEPIFPLPEPRETRQTKDIPNPNQKLSVPRLITSQRTARRPTSPQAHPQPETDCRYATHDCLVQRVSRALEEKIQNQLDDSHQMEEDNSEGSFQS</sequence>
<feature type="compositionally biased region" description="Polar residues" evidence="1">
    <location>
        <begin position="1"/>
        <end position="23"/>
    </location>
</feature>
<reference evidence="2" key="2">
    <citation type="journal article" date="2022" name="Hortic Res">
        <title>The genome of Dioscorea zingiberensis sheds light on the biosynthesis, origin and evolution of the medicinally important diosgenin saponins.</title>
        <authorList>
            <person name="Li Y."/>
            <person name="Tan C."/>
            <person name="Li Z."/>
            <person name="Guo J."/>
            <person name="Li S."/>
            <person name="Chen X."/>
            <person name="Wang C."/>
            <person name="Dai X."/>
            <person name="Yang H."/>
            <person name="Song W."/>
            <person name="Hou L."/>
            <person name="Xu J."/>
            <person name="Tong Z."/>
            <person name="Xu A."/>
            <person name="Yuan X."/>
            <person name="Wang W."/>
            <person name="Yang Q."/>
            <person name="Chen L."/>
            <person name="Sun Z."/>
            <person name="Wang K."/>
            <person name="Pan B."/>
            <person name="Chen J."/>
            <person name="Bao Y."/>
            <person name="Liu F."/>
            <person name="Qi X."/>
            <person name="Gang D.R."/>
            <person name="Wen J."/>
            <person name="Li J."/>
        </authorList>
    </citation>
    <scope>NUCLEOTIDE SEQUENCE</scope>
    <source>
        <strain evidence="2">Dzin_1.0</strain>
    </source>
</reference>
<dbReference type="AlphaFoldDB" id="A0A9D5HBG2"/>
<feature type="region of interest" description="Disordered" evidence="1">
    <location>
        <begin position="160"/>
        <end position="214"/>
    </location>
</feature>
<gene>
    <name evidence="2" type="ORF">J5N97_023094</name>
</gene>
<dbReference type="EMBL" id="JAGGNH010000006">
    <property type="protein sequence ID" value="KAJ0970217.1"/>
    <property type="molecule type" value="Genomic_DNA"/>
</dbReference>
<feature type="compositionally biased region" description="Basic and acidic residues" evidence="1">
    <location>
        <begin position="231"/>
        <end position="244"/>
    </location>
</feature>
<feature type="compositionally biased region" description="Basic and acidic residues" evidence="1">
    <location>
        <begin position="56"/>
        <end position="75"/>
    </location>
</feature>
<dbReference type="Proteomes" id="UP001085076">
    <property type="component" value="Miscellaneous, Linkage group lg06"/>
</dbReference>
<evidence type="ECO:0000256" key="1">
    <source>
        <dbReference type="SAM" id="MobiDB-lite"/>
    </source>
</evidence>
<feature type="compositionally biased region" description="Polar residues" evidence="1">
    <location>
        <begin position="180"/>
        <end position="205"/>
    </location>
</feature>
<protein>
    <submittedName>
        <fullName evidence="2">Uncharacterized protein</fullName>
    </submittedName>
</protein>
<keyword evidence="3" id="KW-1185">Reference proteome</keyword>
<accession>A0A9D5HBG2</accession>
<feature type="region of interest" description="Disordered" evidence="1">
    <location>
        <begin position="1"/>
        <end position="109"/>
    </location>
</feature>
<comment type="caution">
    <text evidence="2">The sequence shown here is derived from an EMBL/GenBank/DDBJ whole genome shotgun (WGS) entry which is preliminary data.</text>
</comment>
<name>A0A9D5HBG2_9LILI</name>
<organism evidence="2 3">
    <name type="scientific">Dioscorea zingiberensis</name>
    <dbReference type="NCBI Taxonomy" id="325984"/>
    <lineage>
        <taxon>Eukaryota</taxon>
        <taxon>Viridiplantae</taxon>
        <taxon>Streptophyta</taxon>
        <taxon>Embryophyta</taxon>
        <taxon>Tracheophyta</taxon>
        <taxon>Spermatophyta</taxon>
        <taxon>Magnoliopsida</taxon>
        <taxon>Liliopsida</taxon>
        <taxon>Dioscoreales</taxon>
        <taxon>Dioscoreaceae</taxon>
        <taxon>Dioscorea</taxon>
    </lineage>
</organism>
<feature type="region of interest" description="Disordered" evidence="1">
    <location>
        <begin position="231"/>
        <end position="254"/>
    </location>
</feature>
<evidence type="ECO:0000313" key="2">
    <source>
        <dbReference type="EMBL" id="KAJ0970217.1"/>
    </source>
</evidence>
<proteinExistence type="predicted"/>
<feature type="compositionally biased region" description="Basic and acidic residues" evidence="1">
    <location>
        <begin position="100"/>
        <end position="109"/>
    </location>
</feature>